<dbReference type="CDD" id="cd00093">
    <property type="entry name" value="HTH_XRE"/>
    <property type="match status" value="1"/>
</dbReference>
<dbReference type="InterPro" id="IPR014710">
    <property type="entry name" value="RmlC-like_jellyroll"/>
</dbReference>
<dbReference type="InterPro" id="IPR050807">
    <property type="entry name" value="TransReg_Diox_bact_type"/>
</dbReference>
<dbReference type="PANTHER" id="PTHR46797:SF1">
    <property type="entry name" value="METHYLPHOSPHONATE SYNTHASE"/>
    <property type="match status" value="1"/>
</dbReference>
<dbReference type="SMART" id="SM00530">
    <property type="entry name" value="HTH_XRE"/>
    <property type="match status" value="1"/>
</dbReference>
<keyword evidence="3" id="KW-1185">Reference proteome</keyword>
<dbReference type="InterPro" id="IPR001387">
    <property type="entry name" value="Cro/C1-type_HTH"/>
</dbReference>
<dbReference type="Pfam" id="PF01381">
    <property type="entry name" value="HTH_3"/>
    <property type="match status" value="1"/>
</dbReference>
<dbReference type="GO" id="GO:0005829">
    <property type="term" value="C:cytosol"/>
    <property type="evidence" value="ECO:0007669"/>
    <property type="project" value="TreeGrafter"/>
</dbReference>
<name>A0A240UKY6_9GAMM</name>
<dbReference type="EMBL" id="CP021358">
    <property type="protein sequence ID" value="ART62138.1"/>
    <property type="molecule type" value="Genomic_DNA"/>
</dbReference>
<dbReference type="KEGG" id="kma:B9H00_02825"/>
<gene>
    <name evidence="2" type="ORF">B9H00_02825</name>
</gene>
<evidence type="ECO:0000313" key="3">
    <source>
        <dbReference type="Proteomes" id="UP000194457"/>
    </source>
</evidence>
<accession>A0A240UKY6</accession>
<dbReference type="InterPro" id="IPR011051">
    <property type="entry name" value="RmlC_Cupin_sf"/>
</dbReference>
<dbReference type="PANTHER" id="PTHR46797">
    <property type="entry name" value="HTH-TYPE TRANSCRIPTIONAL REGULATOR"/>
    <property type="match status" value="1"/>
</dbReference>
<dbReference type="GO" id="GO:0003700">
    <property type="term" value="F:DNA-binding transcription factor activity"/>
    <property type="evidence" value="ECO:0007669"/>
    <property type="project" value="TreeGrafter"/>
</dbReference>
<sequence>MDNHALQRLGHHLTTMRQQRAWSLSLLAEKAGIAKSSLSRLEQGQGNPTLDTLWRLALQLETPFSALIAETLGSVTDGNISISLLKRHHDALPVDIYLMTLAPNASRHAHPHAMGTRETIQVIGGSLQAGVEQAPLTLIIGEIHQFAADQPHLYRAGPTGATALVTIFYAKGDMT</sequence>
<reference evidence="2 3" key="1">
    <citation type="submission" date="2017-05" db="EMBL/GenBank/DDBJ databases">
        <authorList>
            <person name="Song R."/>
            <person name="Chenine A.L."/>
            <person name="Ruprecht R.M."/>
        </authorList>
    </citation>
    <scope>NUCLEOTIDE SEQUENCE [LARGE SCALE GENOMIC DNA]</scope>
    <source>
        <strain evidence="2">SW32</strain>
    </source>
</reference>
<dbReference type="Gene3D" id="2.60.120.10">
    <property type="entry name" value="Jelly Rolls"/>
    <property type="match status" value="1"/>
</dbReference>
<keyword evidence="1" id="KW-0238">DNA-binding</keyword>
<evidence type="ECO:0000313" key="2">
    <source>
        <dbReference type="EMBL" id="ART62138.1"/>
    </source>
</evidence>
<protein>
    <submittedName>
        <fullName evidence="2">Uncharacterized protein</fullName>
    </submittedName>
</protein>
<dbReference type="OrthoDB" id="9792093at2"/>
<dbReference type="AlphaFoldDB" id="A0A240UKY6"/>
<organism evidence="2 3">
    <name type="scientific">Kushneria marisflavi</name>
    <dbReference type="NCBI Taxonomy" id="157779"/>
    <lineage>
        <taxon>Bacteria</taxon>
        <taxon>Pseudomonadati</taxon>
        <taxon>Pseudomonadota</taxon>
        <taxon>Gammaproteobacteria</taxon>
        <taxon>Oceanospirillales</taxon>
        <taxon>Halomonadaceae</taxon>
        <taxon>Kushneria</taxon>
    </lineage>
</organism>
<dbReference type="SUPFAM" id="SSF51182">
    <property type="entry name" value="RmlC-like cupins"/>
    <property type="match status" value="1"/>
</dbReference>
<dbReference type="Proteomes" id="UP000194457">
    <property type="component" value="Chromosome"/>
</dbReference>
<dbReference type="InterPro" id="IPR010982">
    <property type="entry name" value="Lambda_DNA-bd_dom_sf"/>
</dbReference>
<proteinExistence type="predicted"/>
<dbReference type="RefSeq" id="WP_086899389.1">
    <property type="nucleotide sequence ID" value="NZ_CP021358.1"/>
</dbReference>
<dbReference type="Gene3D" id="1.10.260.40">
    <property type="entry name" value="lambda repressor-like DNA-binding domains"/>
    <property type="match status" value="1"/>
</dbReference>
<dbReference type="SUPFAM" id="SSF47413">
    <property type="entry name" value="lambda repressor-like DNA-binding domains"/>
    <property type="match status" value="1"/>
</dbReference>
<dbReference type="GO" id="GO:0003677">
    <property type="term" value="F:DNA binding"/>
    <property type="evidence" value="ECO:0007669"/>
    <property type="project" value="UniProtKB-KW"/>
</dbReference>
<evidence type="ECO:0000256" key="1">
    <source>
        <dbReference type="ARBA" id="ARBA00023125"/>
    </source>
</evidence>
<dbReference type="PROSITE" id="PS50943">
    <property type="entry name" value="HTH_CROC1"/>
    <property type="match status" value="1"/>
</dbReference>